<feature type="compositionally biased region" description="Low complexity" evidence="1">
    <location>
        <begin position="15"/>
        <end position="25"/>
    </location>
</feature>
<feature type="compositionally biased region" description="Low complexity" evidence="1">
    <location>
        <begin position="36"/>
        <end position="50"/>
    </location>
</feature>
<evidence type="ECO:0000313" key="3">
    <source>
        <dbReference type="Proteomes" id="UP000623461"/>
    </source>
</evidence>
<reference evidence="3" key="1">
    <citation type="journal article" date="2019" name="Int. J. Syst. Evol. Microbiol.">
        <title>The Global Catalogue of Microorganisms (GCM) 10K type strain sequencing project: providing services to taxonomists for standard genome sequencing and annotation.</title>
        <authorList>
            <consortium name="The Broad Institute Genomics Platform"/>
            <consortium name="The Broad Institute Genome Sequencing Center for Infectious Disease"/>
            <person name="Wu L."/>
            <person name="Ma J."/>
        </authorList>
    </citation>
    <scope>NUCLEOTIDE SEQUENCE [LARGE SCALE GENOMIC DNA]</scope>
    <source>
        <strain evidence="3">JCM 1365</strain>
    </source>
</reference>
<comment type="caution">
    <text evidence="2">The sequence shown here is derived from an EMBL/GenBank/DDBJ whole genome shotgun (WGS) entry which is preliminary data.</text>
</comment>
<evidence type="ECO:0000256" key="1">
    <source>
        <dbReference type="SAM" id="MobiDB-lite"/>
    </source>
</evidence>
<feature type="region of interest" description="Disordered" evidence="1">
    <location>
        <begin position="1"/>
        <end position="59"/>
    </location>
</feature>
<feature type="region of interest" description="Disordered" evidence="1">
    <location>
        <begin position="201"/>
        <end position="244"/>
    </location>
</feature>
<feature type="compositionally biased region" description="Low complexity" evidence="1">
    <location>
        <begin position="256"/>
        <end position="266"/>
    </location>
</feature>
<name>A0ABQ2HY70_9MICO</name>
<sequence length="377" mass="39207">MGWLSRTFKPDADHAGTAGPDAGGAPPVPPVPVPAPTATAAPAPATSGPSAPAPAAPAGPGPMGRYGPLVCVTHFDTAAPELEWQLPLNGELYRLIPGSDRPDYSLLVLDRPLHFYPGEGFDLGRVEADQQVQDRKGRTMVRVHALLLCARFVGQQLHPGMTDLAVNLAYVIDNSLARDAEVDFGKIEFAGIGFLSEGHAPRADAAPAAPSGQPSAATEPEPAPEPVADSVPQPSSEAAPEPLPVIQTETETLPETLTEPTLGTGPAAAVGAEATTRHTSSEVLDDLARTLRQGIEEQRGAPVQRMTAALTIDPDLRLTGLSGNADGQAPVPTQETFGRLAEVLGRLGEVEGSERVAAVTLRVDGDDVSHDVTGTHR</sequence>
<protein>
    <submittedName>
        <fullName evidence="2">Uncharacterized protein</fullName>
    </submittedName>
</protein>
<gene>
    <name evidence="2" type="ORF">GCM10009721_19070</name>
</gene>
<accession>A0ABQ2HY70</accession>
<dbReference type="EMBL" id="BMNZ01000003">
    <property type="protein sequence ID" value="GGM93276.1"/>
    <property type="molecule type" value="Genomic_DNA"/>
</dbReference>
<proteinExistence type="predicted"/>
<feature type="region of interest" description="Disordered" evidence="1">
    <location>
        <begin position="256"/>
        <end position="280"/>
    </location>
</feature>
<keyword evidence="3" id="KW-1185">Reference proteome</keyword>
<feature type="compositionally biased region" description="Pro residues" evidence="1">
    <location>
        <begin position="26"/>
        <end position="35"/>
    </location>
</feature>
<dbReference type="Proteomes" id="UP000623461">
    <property type="component" value="Unassembled WGS sequence"/>
</dbReference>
<feature type="compositionally biased region" description="Low complexity" evidence="1">
    <location>
        <begin position="203"/>
        <end position="232"/>
    </location>
</feature>
<evidence type="ECO:0000313" key="2">
    <source>
        <dbReference type="EMBL" id="GGM93276.1"/>
    </source>
</evidence>
<dbReference type="RefSeq" id="WP_043416025.1">
    <property type="nucleotide sequence ID" value="NZ_BMNZ01000003.1"/>
</dbReference>
<organism evidence="2 3">
    <name type="scientific">Terrabacter tumescens</name>
    <dbReference type="NCBI Taxonomy" id="60443"/>
    <lineage>
        <taxon>Bacteria</taxon>
        <taxon>Bacillati</taxon>
        <taxon>Actinomycetota</taxon>
        <taxon>Actinomycetes</taxon>
        <taxon>Micrococcales</taxon>
        <taxon>Intrasporangiaceae</taxon>
        <taxon>Terrabacter</taxon>
    </lineage>
</organism>